<comment type="caution">
    <text evidence="1">The sequence shown here is derived from an EMBL/GenBank/DDBJ whole genome shotgun (WGS) entry which is preliminary data.</text>
</comment>
<accession>A0AA88Y0K2</accession>
<gene>
    <name evidence="1" type="ORF">FSP39_022703</name>
</gene>
<organism evidence="1 2">
    <name type="scientific">Pinctada imbricata</name>
    <name type="common">Atlantic pearl-oyster</name>
    <name type="synonym">Pinctada martensii</name>
    <dbReference type="NCBI Taxonomy" id="66713"/>
    <lineage>
        <taxon>Eukaryota</taxon>
        <taxon>Metazoa</taxon>
        <taxon>Spiralia</taxon>
        <taxon>Lophotrochozoa</taxon>
        <taxon>Mollusca</taxon>
        <taxon>Bivalvia</taxon>
        <taxon>Autobranchia</taxon>
        <taxon>Pteriomorphia</taxon>
        <taxon>Pterioida</taxon>
        <taxon>Pterioidea</taxon>
        <taxon>Pteriidae</taxon>
        <taxon>Pinctada</taxon>
    </lineage>
</organism>
<evidence type="ECO:0000313" key="1">
    <source>
        <dbReference type="EMBL" id="KAK3096067.1"/>
    </source>
</evidence>
<name>A0AA88Y0K2_PINIB</name>
<dbReference type="EMBL" id="VSWD01000008">
    <property type="protein sequence ID" value="KAK3096067.1"/>
    <property type="molecule type" value="Genomic_DNA"/>
</dbReference>
<reference evidence="1" key="1">
    <citation type="submission" date="2019-08" db="EMBL/GenBank/DDBJ databases">
        <title>The improved chromosome-level genome for the pearl oyster Pinctada fucata martensii using PacBio sequencing and Hi-C.</title>
        <authorList>
            <person name="Zheng Z."/>
        </authorList>
    </citation>
    <scope>NUCLEOTIDE SEQUENCE</scope>
    <source>
        <strain evidence="1">ZZ-2019</strain>
        <tissue evidence="1">Adductor muscle</tissue>
    </source>
</reference>
<dbReference type="Proteomes" id="UP001186944">
    <property type="component" value="Unassembled WGS sequence"/>
</dbReference>
<keyword evidence="2" id="KW-1185">Reference proteome</keyword>
<dbReference type="AlphaFoldDB" id="A0AA88Y0K2"/>
<evidence type="ECO:0000313" key="2">
    <source>
        <dbReference type="Proteomes" id="UP001186944"/>
    </source>
</evidence>
<proteinExistence type="predicted"/>
<protein>
    <submittedName>
        <fullName evidence="1">Uncharacterized protein</fullName>
    </submittedName>
</protein>
<sequence length="176" mass="19639">MRYGFKTGGPSGERRKKLDHKVIHTLLTEGTLVQWVCRSDLGRSSLHIQIIQKSSSRPTTTNYNKETVGLLAPPVPSVCPPHPMVSPEFYNLAIRGMMYPNIYKIPANPSSMSYQNLLAELTTKNKMTLTDCAPAYEDSMKGAHEASPLVSLRNKVQEHELQYGAEEHPLESPQCS</sequence>